<gene>
    <name evidence="2" type="ORF">ACFPP9_25365</name>
</gene>
<dbReference type="InterPro" id="IPR011008">
    <property type="entry name" value="Dimeric_a/b-barrel"/>
</dbReference>
<dbReference type="PROSITE" id="PS51725">
    <property type="entry name" value="ABM"/>
    <property type="match status" value="1"/>
</dbReference>
<comment type="caution">
    <text evidence="2">The sequence shown here is derived from an EMBL/GenBank/DDBJ whole genome shotgun (WGS) entry which is preliminary data.</text>
</comment>
<evidence type="ECO:0000313" key="2">
    <source>
        <dbReference type="EMBL" id="MFC5519119.1"/>
    </source>
</evidence>
<reference evidence="3" key="1">
    <citation type="journal article" date="2019" name="Int. J. Syst. Evol. Microbiol.">
        <title>The Global Catalogue of Microorganisms (GCM) 10K type strain sequencing project: providing services to taxonomists for standard genome sequencing and annotation.</title>
        <authorList>
            <consortium name="The Broad Institute Genomics Platform"/>
            <consortium name="The Broad Institute Genome Sequencing Center for Infectious Disease"/>
            <person name="Wu L."/>
            <person name="Ma J."/>
        </authorList>
    </citation>
    <scope>NUCLEOTIDE SEQUENCE [LARGE SCALE GENOMIC DNA]</scope>
    <source>
        <strain evidence="3">KACC 12633</strain>
    </source>
</reference>
<keyword evidence="2" id="KW-0503">Monooxygenase</keyword>
<dbReference type="Proteomes" id="UP001596150">
    <property type="component" value="Unassembled WGS sequence"/>
</dbReference>
<name>A0ABW0Q2K6_9HYPH</name>
<sequence>MLIQMVTITVKPGHADTFIEAFRINYEGTRQEPGNLRFDVLRDPDDGNKFLIYEVFKSAAALEEHRHTPHYRTCVSMLEPIQIGPRSKVFYNAEMADFLTEETVAG</sequence>
<dbReference type="PANTHER" id="PTHR33336:SF1">
    <property type="entry name" value="(4S)-4-HYDROXY-5-PHOSPHONOOXYPENTANE-2,3-DIONE ISOMERASE"/>
    <property type="match status" value="1"/>
</dbReference>
<feature type="domain" description="ABM" evidence="1">
    <location>
        <begin position="2"/>
        <end position="90"/>
    </location>
</feature>
<dbReference type="RefSeq" id="WP_266346096.1">
    <property type="nucleotide sequence ID" value="NZ_JAPKNH010000013.1"/>
</dbReference>
<evidence type="ECO:0000313" key="3">
    <source>
        <dbReference type="Proteomes" id="UP001596150"/>
    </source>
</evidence>
<dbReference type="InterPro" id="IPR007138">
    <property type="entry name" value="ABM_dom"/>
</dbReference>
<accession>A0ABW0Q2K6</accession>
<dbReference type="Pfam" id="PF03992">
    <property type="entry name" value="ABM"/>
    <property type="match status" value="1"/>
</dbReference>
<keyword evidence="2" id="KW-0560">Oxidoreductase</keyword>
<proteinExistence type="predicted"/>
<dbReference type="InterPro" id="IPR050744">
    <property type="entry name" value="AI-2_Isomerase_LsrG"/>
</dbReference>
<organism evidence="2 3">
    <name type="scientific">Kaistia terrae</name>
    <dbReference type="NCBI Taxonomy" id="537017"/>
    <lineage>
        <taxon>Bacteria</taxon>
        <taxon>Pseudomonadati</taxon>
        <taxon>Pseudomonadota</taxon>
        <taxon>Alphaproteobacteria</taxon>
        <taxon>Hyphomicrobiales</taxon>
        <taxon>Kaistiaceae</taxon>
        <taxon>Kaistia</taxon>
    </lineage>
</organism>
<dbReference type="GO" id="GO:0004497">
    <property type="term" value="F:monooxygenase activity"/>
    <property type="evidence" value="ECO:0007669"/>
    <property type="project" value="UniProtKB-KW"/>
</dbReference>
<keyword evidence="3" id="KW-1185">Reference proteome</keyword>
<evidence type="ECO:0000259" key="1">
    <source>
        <dbReference type="PROSITE" id="PS51725"/>
    </source>
</evidence>
<dbReference type="SUPFAM" id="SSF54909">
    <property type="entry name" value="Dimeric alpha+beta barrel"/>
    <property type="match status" value="1"/>
</dbReference>
<dbReference type="PANTHER" id="PTHR33336">
    <property type="entry name" value="QUINOL MONOOXYGENASE YGIN-RELATED"/>
    <property type="match status" value="1"/>
</dbReference>
<dbReference type="EMBL" id="JBHSML010000032">
    <property type="protein sequence ID" value="MFC5519119.1"/>
    <property type="molecule type" value="Genomic_DNA"/>
</dbReference>
<dbReference type="Gene3D" id="3.30.70.100">
    <property type="match status" value="1"/>
</dbReference>
<protein>
    <submittedName>
        <fullName evidence="2">Antibiotic biosynthesis monooxygenase</fullName>
    </submittedName>
</protein>